<reference evidence="7" key="1">
    <citation type="journal article" date="2011" name="Mol. Biosyst.">
        <title>Insights into the complex biosynthesis of the leupyrrins in Sorangium cellulosum So ce690.</title>
        <authorList>
            <person name="Kopp M."/>
            <person name="Irschik H."/>
            <person name="Gemperlein K."/>
            <person name="Buntin K."/>
            <person name="Meiser P."/>
            <person name="Weissman K.J."/>
            <person name="Bode H.B."/>
            <person name="Muller R."/>
        </authorList>
    </citation>
    <scope>NUCLEOTIDE SEQUENCE</scope>
    <source>
        <strain evidence="7">So ce690</strain>
    </source>
</reference>
<dbReference type="GO" id="GO:0010436">
    <property type="term" value="F:carotenoid dioxygenase activity"/>
    <property type="evidence" value="ECO:0007669"/>
    <property type="project" value="TreeGrafter"/>
</dbReference>
<dbReference type="Pfam" id="PF03055">
    <property type="entry name" value="RPE65"/>
    <property type="match status" value="1"/>
</dbReference>
<evidence type="ECO:0000256" key="2">
    <source>
        <dbReference type="ARBA" id="ARBA00022723"/>
    </source>
</evidence>
<comment type="cofactor">
    <cofactor evidence="5">
        <name>Fe(2+)</name>
        <dbReference type="ChEBI" id="CHEBI:29033"/>
    </cofactor>
    <text evidence="5">Binds 1 Fe(2+) ion per subunit.</text>
</comment>
<proteinExistence type="inferred from homology"/>
<name>F1B9R5_SORCE</name>
<evidence type="ECO:0000313" key="7">
    <source>
        <dbReference type="EMBL" id="ADZ25007.1"/>
    </source>
</evidence>
<dbReference type="PANTHER" id="PTHR10543:SF89">
    <property type="entry name" value="CAROTENOID 9,10(9',10')-CLEAVAGE DIOXYGENASE 1"/>
    <property type="match status" value="1"/>
</dbReference>
<feature type="region of interest" description="Disordered" evidence="6">
    <location>
        <begin position="1"/>
        <end position="26"/>
    </location>
</feature>
<feature type="binding site" evidence="5">
    <location>
        <position position="238"/>
    </location>
    <ligand>
        <name>Fe cation</name>
        <dbReference type="ChEBI" id="CHEBI:24875"/>
        <note>catalytic</note>
    </ligand>
</feature>
<keyword evidence="3" id="KW-0560">Oxidoreductase</keyword>
<keyword evidence="4 5" id="KW-0408">Iron</keyword>
<evidence type="ECO:0000256" key="5">
    <source>
        <dbReference type="PIRSR" id="PIRSR604294-1"/>
    </source>
</evidence>
<organism evidence="7">
    <name type="scientific">Sorangium cellulosum</name>
    <name type="common">Polyangium cellulosum</name>
    <dbReference type="NCBI Taxonomy" id="56"/>
    <lineage>
        <taxon>Bacteria</taxon>
        <taxon>Pseudomonadati</taxon>
        <taxon>Myxococcota</taxon>
        <taxon>Polyangia</taxon>
        <taxon>Polyangiales</taxon>
        <taxon>Polyangiaceae</taxon>
        <taxon>Sorangium</taxon>
    </lineage>
</organism>
<protein>
    <submittedName>
        <fullName evidence="7">Carotenoid oxygenase</fullName>
    </submittedName>
</protein>
<comment type="similarity">
    <text evidence="1">Belongs to the carotenoid oxygenase family.</text>
</comment>
<dbReference type="AlphaFoldDB" id="F1B9R5"/>
<sequence>MTTGTAMQPDGAALPGTGSPPAASSGATFARYATNAEREHGFEPLRIEGRIPEGLRGTMYRNGPGLLTTFNQPYEHSFEGDGAVSAVRLDGLEQRATGAYHVVESEGLRFERDAGRPMFSSRAPWRTRMGNALRRRFKNNANTSILVWRDRLFALADGARPTELDAGMLTTVGETDLDGLIAQTFSAHPHDVVARSSIYNFGVRFGRKTQIDLFELPYKHRPARRLGQVELAHPVMLHDFVATERHLVFLVSPARLVLWRAALMLTPVSKLVRWSEQDGTEVIVVPIDAPRSVTRFRVDPFFQWHFAGGFERGGEIAVDLVRYPRLNSLHQTGERAARCGTYHRAIIDLARRSLTSTEVTPVGCEFPQIDPRRSGSAFRYAWCVADGAAGDSITRIDTETGKTVVYDLAASERASEPLFWPRAPDSGESDGWVLSLIYDASTHTSHVAVFDANGLQDGPVARVHFDHHVPPTFHGKWVPSPA</sequence>
<dbReference type="GO" id="GO:0046872">
    <property type="term" value="F:metal ion binding"/>
    <property type="evidence" value="ECO:0007669"/>
    <property type="project" value="UniProtKB-KW"/>
</dbReference>
<dbReference type="GO" id="GO:0016121">
    <property type="term" value="P:carotene catabolic process"/>
    <property type="evidence" value="ECO:0007669"/>
    <property type="project" value="TreeGrafter"/>
</dbReference>
<gene>
    <name evidence="7" type="primary">leu18</name>
</gene>
<keyword evidence="2 5" id="KW-0479">Metal-binding</keyword>
<dbReference type="InterPro" id="IPR004294">
    <property type="entry name" value="Carotenoid_Oase"/>
</dbReference>
<feature type="binding site" evidence="5">
    <location>
        <position position="474"/>
    </location>
    <ligand>
        <name>Fe cation</name>
        <dbReference type="ChEBI" id="CHEBI:24875"/>
        <note>catalytic</note>
    </ligand>
</feature>
<dbReference type="EMBL" id="HM639990">
    <property type="protein sequence ID" value="ADZ25007.1"/>
    <property type="molecule type" value="Genomic_DNA"/>
</dbReference>
<accession>F1B9R5</accession>
<dbReference type="PANTHER" id="PTHR10543">
    <property type="entry name" value="BETA-CAROTENE DIOXYGENASE"/>
    <property type="match status" value="1"/>
</dbReference>
<evidence type="ECO:0000256" key="3">
    <source>
        <dbReference type="ARBA" id="ARBA00023002"/>
    </source>
</evidence>
<evidence type="ECO:0000256" key="4">
    <source>
        <dbReference type="ARBA" id="ARBA00023004"/>
    </source>
</evidence>
<evidence type="ECO:0000256" key="1">
    <source>
        <dbReference type="ARBA" id="ARBA00006787"/>
    </source>
</evidence>
<feature type="binding site" evidence="5">
    <location>
        <position position="188"/>
    </location>
    <ligand>
        <name>Fe cation</name>
        <dbReference type="ChEBI" id="CHEBI:24875"/>
        <note>catalytic</note>
    </ligand>
</feature>
<feature type="binding site" evidence="5">
    <location>
        <position position="305"/>
    </location>
    <ligand>
        <name>Fe cation</name>
        <dbReference type="ChEBI" id="CHEBI:24875"/>
        <note>catalytic</note>
    </ligand>
</feature>
<evidence type="ECO:0000256" key="6">
    <source>
        <dbReference type="SAM" id="MobiDB-lite"/>
    </source>
</evidence>